<evidence type="ECO:0000313" key="1">
    <source>
        <dbReference type="EMBL" id="GAA0148020.1"/>
    </source>
</evidence>
<sequence>METMDFQARFIALVKSCVSSAKFSMNINGSLQGFFGSSRGLRHYLFLLIMDMFGGVLRRESSKGFTFHPKCKKISLNHLLFADDMFLLVGADSQSFRAVQRGLKEFSKISGLHSNFLKAAFILKVWQRKIMLS</sequence>
<organism evidence="1 2">
    <name type="scientific">Lithospermum erythrorhizon</name>
    <name type="common">Purple gromwell</name>
    <name type="synonym">Lithospermum officinale var. erythrorhizon</name>
    <dbReference type="NCBI Taxonomy" id="34254"/>
    <lineage>
        <taxon>Eukaryota</taxon>
        <taxon>Viridiplantae</taxon>
        <taxon>Streptophyta</taxon>
        <taxon>Embryophyta</taxon>
        <taxon>Tracheophyta</taxon>
        <taxon>Spermatophyta</taxon>
        <taxon>Magnoliopsida</taxon>
        <taxon>eudicotyledons</taxon>
        <taxon>Gunneridae</taxon>
        <taxon>Pentapetalae</taxon>
        <taxon>asterids</taxon>
        <taxon>lamiids</taxon>
        <taxon>Boraginales</taxon>
        <taxon>Boraginaceae</taxon>
        <taxon>Boraginoideae</taxon>
        <taxon>Lithospermeae</taxon>
        <taxon>Lithospermum</taxon>
    </lineage>
</organism>
<evidence type="ECO:0000313" key="2">
    <source>
        <dbReference type="Proteomes" id="UP001454036"/>
    </source>
</evidence>
<dbReference type="EMBL" id="BAABME010001172">
    <property type="protein sequence ID" value="GAA0148020.1"/>
    <property type="molecule type" value="Genomic_DNA"/>
</dbReference>
<dbReference type="Proteomes" id="UP001454036">
    <property type="component" value="Unassembled WGS sequence"/>
</dbReference>
<evidence type="ECO:0008006" key="3">
    <source>
        <dbReference type="Google" id="ProtNLM"/>
    </source>
</evidence>
<proteinExistence type="predicted"/>
<dbReference type="AlphaFoldDB" id="A0AAV3P9B8"/>
<comment type="caution">
    <text evidence="1">The sequence shown here is derived from an EMBL/GenBank/DDBJ whole genome shotgun (WGS) entry which is preliminary data.</text>
</comment>
<accession>A0AAV3P9B8</accession>
<keyword evidence="2" id="KW-1185">Reference proteome</keyword>
<gene>
    <name evidence="1" type="ORF">LIER_07571</name>
</gene>
<name>A0AAV3P9B8_LITER</name>
<protein>
    <recommendedName>
        <fullName evidence="3">Reverse transcriptase</fullName>
    </recommendedName>
</protein>
<reference evidence="1 2" key="1">
    <citation type="submission" date="2024-01" db="EMBL/GenBank/DDBJ databases">
        <title>The complete chloroplast genome sequence of Lithospermum erythrorhizon: insights into the phylogenetic relationship among Boraginaceae species and the maternal lineages of purple gromwells.</title>
        <authorList>
            <person name="Okada T."/>
            <person name="Watanabe K."/>
        </authorList>
    </citation>
    <scope>NUCLEOTIDE SEQUENCE [LARGE SCALE GENOMIC DNA]</scope>
</reference>